<comment type="caution">
    <text evidence="1">The sequence shown here is derived from an EMBL/GenBank/DDBJ whole genome shotgun (WGS) entry which is preliminary data.</text>
</comment>
<accession>A0ABR0DZI9</accession>
<gene>
    <name evidence="1" type="ORF">PRZ48_014636</name>
</gene>
<evidence type="ECO:0000313" key="1">
    <source>
        <dbReference type="EMBL" id="KAK4494338.1"/>
    </source>
</evidence>
<protein>
    <submittedName>
        <fullName evidence="1">Uncharacterized protein</fullName>
    </submittedName>
</protein>
<name>A0ABR0DZI9_ZASCE</name>
<sequence>MSSSTPDQLTPATTTILTNLLSSYPLKIHGGSNILVSDASIATSLYESTSNVRTPYGPKITIAKQAGQNITAPEFPNVEVVEVEKLKMDEYTHAVWGLRSEDPKFILGGLRYMKYALQPKGYAIVISIQVETKQVEGEGDGTFQVGLEDKLKYQSKGKVNSLSEVLEYAGFERGRVRSLEEKAVVEGREVGAECILAMKWDQLTA</sequence>
<proteinExistence type="predicted"/>
<dbReference type="Proteomes" id="UP001305779">
    <property type="component" value="Unassembled WGS sequence"/>
</dbReference>
<keyword evidence="2" id="KW-1185">Reference proteome</keyword>
<reference evidence="1 2" key="1">
    <citation type="journal article" date="2023" name="G3 (Bethesda)">
        <title>A chromosome-level genome assembly of Zasmidium syzygii isolated from banana leaves.</title>
        <authorList>
            <person name="van Westerhoven A.C."/>
            <person name="Mehrabi R."/>
            <person name="Talebi R."/>
            <person name="Steentjes M.B.F."/>
            <person name="Corcolon B."/>
            <person name="Chong P.A."/>
            <person name="Kema G.H.J."/>
            <person name="Seidl M.F."/>
        </authorList>
    </citation>
    <scope>NUCLEOTIDE SEQUENCE [LARGE SCALE GENOMIC DNA]</scope>
    <source>
        <strain evidence="1 2">P124</strain>
    </source>
</reference>
<dbReference type="EMBL" id="JAXOVC010000014">
    <property type="protein sequence ID" value="KAK4494338.1"/>
    <property type="molecule type" value="Genomic_DNA"/>
</dbReference>
<organism evidence="1 2">
    <name type="scientific">Zasmidium cellare</name>
    <name type="common">Wine cellar mold</name>
    <name type="synonym">Racodium cellare</name>
    <dbReference type="NCBI Taxonomy" id="395010"/>
    <lineage>
        <taxon>Eukaryota</taxon>
        <taxon>Fungi</taxon>
        <taxon>Dikarya</taxon>
        <taxon>Ascomycota</taxon>
        <taxon>Pezizomycotina</taxon>
        <taxon>Dothideomycetes</taxon>
        <taxon>Dothideomycetidae</taxon>
        <taxon>Mycosphaerellales</taxon>
        <taxon>Mycosphaerellaceae</taxon>
        <taxon>Zasmidium</taxon>
    </lineage>
</organism>
<evidence type="ECO:0000313" key="2">
    <source>
        <dbReference type="Proteomes" id="UP001305779"/>
    </source>
</evidence>